<feature type="signal peptide" evidence="4">
    <location>
        <begin position="1"/>
        <end position="24"/>
    </location>
</feature>
<dbReference type="AlphaFoldDB" id="B3EDW2"/>
<keyword evidence="2 4" id="KW-0813">Transport</keyword>
<keyword evidence="3 4" id="KW-0732">Signal</keyword>
<dbReference type="InterPro" id="IPR024370">
    <property type="entry name" value="PBP_domain"/>
</dbReference>
<dbReference type="NCBIfam" id="TIGR02136">
    <property type="entry name" value="ptsS_2"/>
    <property type="match status" value="1"/>
</dbReference>
<dbReference type="RefSeq" id="WP_012466537.1">
    <property type="nucleotide sequence ID" value="NC_010803.1"/>
</dbReference>
<evidence type="ECO:0000313" key="7">
    <source>
        <dbReference type="Proteomes" id="UP000008841"/>
    </source>
</evidence>
<reference evidence="6 7" key="1">
    <citation type="submission" date="2008-05" db="EMBL/GenBank/DDBJ databases">
        <title>Complete sequence of Chlorobium limicola DSM 245.</title>
        <authorList>
            <consortium name="US DOE Joint Genome Institute"/>
            <person name="Lucas S."/>
            <person name="Copeland A."/>
            <person name="Lapidus A."/>
            <person name="Glavina del Rio T."/>
            <person name="Dalin E."/>
            <person name="Tice H."/>
            <person name="Bruce D."/>
            <person name="Goodwin L."/>
            <person name="Pitluck S."/>
            <person name="Schmutz J."/>
            <person name="Larimer F."/>
            <person name="Land M."/>
            <person name="Hauser L."/>
            <person name="Kyrpides N."/>
            <person name="Ovchinnikova G."/>
            <person name="Zhao F."/>
            <person name="Li T."/>
            <person name="Liu Z."/>
            <person name="Overmann J."/>
            <person name="Bryant D.A."/>
            <person name="Richardson P."/>
        </authorList>
    </citation>
    <scope>NUCLEOTIDE SEQUENCE [LARGE SCALE GENOMIC DNA]</scope>
    <source>
        <strain evidence="7">DSM 245 / NBRC 103803 / 6330</strain>
    </source>
</reference>
<organism evidence="6 7">
    <name type="scientific">Chlorobium limicola (strain DSM 245 / NBRC 103803 / 6330)</name>
    <dbReference type="NCBI Taxonomy" id="290315"/>
    <lineage>
        <taxon>Bacteria</taxon>
        <taxon>Pseudomonadati</taxon>
        <taxon>Chlorobiota</taxon>
        <taxon>Chlorobiia</taxon>
        <taxon>Chlorobiales</taxon>
        <taxon>Chlorobiaceae</taxon>
        <taxon>Chlorobium/Pelodictyon group</taxon>
        <taxon>Chlorobium</taxon>
    </lineage>
</organism>
<evidence type="ECO:0000256" key="1">
    <source>
        <dbReference type="ARBA" id="ARBA00008725"/>
    </source>
</evidence>
<dbReference type="Gene3D" id="3.40.190.10">
    <property type="entry name" value="Periplasmic binding protein-like II"/>
    <property type="match status" value="2"/>
</dbReference>
<dbReference type="InterPro" id="IPR050811">
    <property type="entry name" value="Phosphate_ABC_transporter"/>
</dbReference>
<feature type="domain" description="PBP" evidence="5">
    <location>
        <begin position="28"/>
        <end position="253"/>
    </location>
</feature>
<keyword evidence="4" id="KW-0592">Phosphate transport</keyword>
<proteinExistence type="inferred from homology"/>
<dbReference type="GO" id="GO:0006817">
    <property type="term" value="P:phosphate ion transport"/>
    <property type="evidence" value="ECO:0007669"/>
    <property type="project" value="UniProtKB-UniRule"/>
</dbReference>
<evidence type="ECO:0000259" key="5">
    <source>
        <dbReference type="Pfam" id="PF12849"/>
    </source>
</evidence>
<dbReference type="EMBL" id="CP001097">
    <property type="protein sequence ID" value="ACD90664.1"/>
    <property type="molecule type" value="Genomic_DNA"/>
</dbReference>
<comment type="similarity">
    <text evidence="1 4">Belongs to the PstS family.</text>
</comment>
<dbReference type="Proteomes" id="UP000008841">
    <property type="component" value="Chromosome"/>
</dbReference>
<comment type="function">
    <text evidence="4">Involved in the system for phosphate transport across the cytoplasmic membrane.</text>
</comment>
<name>B3EDW2_CHLL2</name>
<dbReference type="InterPro" id="IPR011862">
    <property type="entry name" value="Phos-bd"/>
</dbReference>
<protein>
    <recommendedName>
        <fullName evidence="4">Phosphate-binding protein</fullName>
    </recommendedName>
</protein>
<dbReference type="CDD" id="cd13566">
    <property type="entry name" value="PBP2_phosphate"/>
    <property type="match status" value="1"/>
</dbReference>
<evidence type="ECO:0000256" key="2">
    <source>
        <dbReference type="ARBA" id="ARBA00022448"/>
    </source>
</evidence>
<evidence type="ECO:0000313" key="6">
    <source>
        <dbReference type="EMBL" id="ACD90664.1"/>
    </source>
</evidence>
<dbReference type="Pfam" id="PF12849">
    <property type="entry name" value="PBP_like_2"/>
    <property type="match status" value="1"/>
</dbReference>
<dbReference type="eggNOG" id="COG0226">
    <property type="taxonomic scope" value="Bacteria"/>
</dbReference>
<dbReference type="STRING" id="290315.Clim_1620"/>
<sequence length="272" mass="28876" precursor="true">MKTMKLAMLLMALIALSITAPVFAGGNSIVMDGSTTVGPLAKSFAAYFTKKYNVKVTVSESGSGNGAKSLINKSCDIATMSRAMKPQEMAAAKKKGVNPVVHTVALDGIAMIVHPSNPVRTLTKAQIADIYKGKFINWNQVGGPNSRIVVIQRESNSGTQEAFKELVMGKTAQISKNAETQASNGAIKNRVSSTRSAIGFVGLGFVDRSVKPIAVNGVLPSVATVRNGSYPVSRPLYMYTNGQPSGMLKKFVDLSKTPDGKRMIGELGFVSR</sequence>
<accession>B3EDW2</accession>
<evidence type="ECO:0000256" key="3">
    <source>
        <dbReference type="ARBA" id="ARBA00022729"/>
    </source>
</evidence>
<dbReference type="SUPFAM" id="SSF53850">
    <property type="entry name" value="Periplasmic binding protein-like II"/>
    <property type="match status" value="1"/>
</dbReference>
<evidence type="ECO:0000256" key="4">
    <source>
        <dbReference type="RuleBase" id="RU367119"/>
    </source>
</evidence>
<gene>
    <name evidence="6" type="ordered locus">Clim_1620</name>
</gene>
<dbReference type="PANTHER" id="PTHR30570">
    <property type="entry name" value="PERIPLASMIC PHOSPHATE BINDING COMPONENT OF PHOSPHATE ABC TRANSPORTER"/>
    <property type="match status" value="1"/>
</dbReference>
<dbReference type="PANTHER" id="PTHR30570:SF1">
    <property type="entry name" value="PHOSPHATE-BINDING PROTEIN PSTS"/>
    <property type="match status" value="1"/>
</dbReference>
<dbReference type="KEGG" id="cli:Clim_1620"/>
<dbReference type="HOGENOM" id="CLU_026228_5_1_10"/>
<dbReference type="GO" id="GO:0042301">
    <property type="term" value="F:phosphate ion binding"/>
    <property type="evidence" value="ECO:0007669"/>
    <property type="project" value="UniProtKB-UniRule"/>
</dbReference>
<feature type="chain" id="PRO_5027165535" description="Phosphate-binding protein" evidence="4">
    <location>
        <begin position="25"/>
        <end position="272"/>
    </location>
</feature>